<dbReference type="EMBL" id="JAENHO010000010">
    <property type="protein sequence ID" value="MBL7258902.1"/>
    <property type="molecule type" value="Genomic_DNA"/>
</dbReference>
<organism evidence="2 3">
    <name type="scientific">Paractinoplanes lichenicola</name>
    <dbReference type="NCBI Taxonomy" id="2802976"/>
    <lineage>
        <taxon>Bacteria</taxon>
        <taxon>Bacillati</taxon>
        <taxon>Actinomycetota</taxon>
        <taxon>Actinomycetes</taxon>
        <taxon>Micromonosporales</taxon>
        <taxon>Micromonosporaceae</taxon>
        <taxon>Paractinoplanes</taxon>
    </lineage>
</organism>
<evidence type="ECO:0000313" key="3">
    <source>
        <dbReference type="Proteomes" id="UP000598996"/>
    </source>
</evidence>
<dbReference type="RefSeq" id="WP_202995578.1">
    <property type="nucleotide sequence ID" value="NZ_JAENHO010000010.1"/>
</dbReference>
<evidence type="ECO:0000313" key="2">
    <source>
        <dbReference type="EMBL" id="MBL7258902.1"/>
    </source>
</evidence>
<name>A0ABS1VWN8_9ACTN</name>
<dbReference type="Proteomes" id="UP000598996">
    <property type="component" value="Unassembled WGS sequence"/>
</dbReference>
<evidence type="ECO:0000256" key="1">
    <source>
        <dbReference type="SAM" id="MobiDB-lite"/>
    </source>
</evidence>
<accession>A0ABS1VWN8</accession>
<proteinExistence type="predicted"/>
<feature type="region of interest" description="Disordered" evidence="1">
    <location>
        <begin position="134"/>
        <end position="166"/>
    </location>
</feature>
<comment type="caution">
    <text evidence="2">The sequence shown here is derived from an EMBL/GenBank/DDBJ whole genome shotgun (WGS) entry which is preliminary data.</text>
</comment>
<protein>
    <submittedName>
        <fullName evidence="2">Uncharacterized protein</fullName>
    </submittedName>
</protein>
<gene>
    <name evidence="2" type="ORF">JKJ07_31780</name>
</gene>
<sequence length="195" mass="21132">MLAEVRGWKASGKYKPGSLGVPSLQQLVAGPTDPTEIRDALVKAPEHQGLDSDDRKIWGGLFDLFTVDRYIPAERLRGVFDTLSGLPVSVGETTVGERRLVVIRKREHESTNDLLFDPATGRWAGYQSVFPLPSGQKASMAPAPKRTTPSPYATRSDGVAPDVGRRLSTNPLDAAVRSQTVVLTQAVVEDIGDRP</sequence>
<keyword evidence="3" id="KW-1185">Reference proteome</keyword>
<reference evidence="2 3" key="1">
    <citation type="submission" date="2021-01" db="EMBL/GenBank/DDBJ databases">
        <title>Actinoplanes sp. nov. LDG1-01 isolated from lichen.</title>
        <authorList>
            <person name="Saeng-In P."/>
            <person name="Phongsopitanun W."/>
            <person name="Kanchanasin P."/>
            <person name="Yuki M."/>
            <person name="Kudo T."/>
            <person name="Ohkuma M."/>
            <person name="Tanasupawat S."/>
        </authorList>
    </citation>
    <scope>NUCLEOTIDE SEQUENCE [LARGE SCALE GENOMIC DNA]</scope>
    <source>
        <strain evidence="2 3">LDG1-01</strain>
    </source>
</reference>